<evidence type="ECO:0000313" key="2">
    <source>
        <dbReference type="Proteomes" id="UP000245119"/>
    </source>
</evidence>
<evidence type="ECO:0000313" key="1">
    <source>
        <dbReference type="EMBL" id="PVD35373.1"/>
    </source>
</evidence>
<dbReference type="OMA" id="ETWKENM"/>
<proteinExistence type="predicted"/>
<dbReference type="GO" id="GO:0005615">
    <property type="term" value="C:extracellular space"/>
    <property type="evidence" value="ECO:0007669"/>
    <property type="project" value="TreeGrafter"/>
</dbReference>
<keyword evidence="2" id="KW-1185">Reference proteome</keyword>
<dbReference type="InterPro" id="IPR042421">
    <property type="entry name" value="C3orf33-like"/>
</dbReference>
<sequence>MPLIDVHKFVDSHIREIKYFVFGLGAAGIILIIRDLHLVQTFRQVSDIPSKFVTSHITLQGQVKQINHKGLLLINHEPAFVIPFSSWLRKYRKKSNPDMLPVQLANVQMTEPGREWLEGNVLHKHIWFQLLFKTEENVMCSVSIRKNALFKTNINESLVRQGLCKVLLEDVTNPEDKVVQSFVARLIAAEDKAQTKKTWNVAGHSKSVGKEIISLVINHKSHQRD</sequence>
<dbReference type="Gene3D" id="2.40.50.90">
    <property type="match status" value="1"/>
</dbReference>
<name>A0A2T7PPL9_POMCA</name>
<dbReference type="AlphaFoldDB" id="A0A2T7PPL9"/>
<reference evidence="1 2" key="1">
    <citation type="submission" date="2018-04" db="EMBL/GenBank/DDBJ databases">
        <title>The genome of golden apple snail Pomacea canaliculata provides insight into stress tolerance and invasive adaptation.</title>
        <authorList>
            <person name="Liu C."/>
            <person name="Liu B."/>
            <person name="Ren Y."/>
            <person name="Zhang Y."/>
            <person name="Wang H."/>
            <person name="Li S."/>
            <person name="Jiang F."/>
            <person name="Yin L."/>
            <person name="Zhang G."/>
            <person name="Qian W."/>
            <person name="Fan W."/>
        </authorList>
    </citation>
    <scope>NUCLEOTIDE SEQUENCE [LARGE SCALE GENOMIC DNA]</scope>
    <source>
        <strain evidence="1">SZHN2017</strain>
        <tissue evidence="1">Muscle</tissue>
    </source>
</reference>
<gene>
    <name evidence="1" type="ORF">C0Q70_02333</name>
</gene>
<protein>
    <recommendedName>
        <fullName evidence="3">Band 7 domain-containing protein</fullName>
    </recommendedName>
</protein>
<accession>A0A2T7PPL9</accession>
<dbReference type="InterPro" id="IPR035437">
    <property type="entry name" value="SNase_OB-fold_sf"/>
</dbReference>
<dbReference type="PANTHER" id="PTHR28434:SF1">
    <property type="entry name" value="PROTEIN C3ORF33"/>
    <property type="match status" value="1"/>
</dbReference>
<dbReference type="Proteomes" id="UP000245119">
    <property type="component" value="Linkage Group LG2"/>
</dbReference>
<dbReference type="EMBL" id="PZQS01000002">
    <property type="protein sequence ID" value="PVD35373.1"/>
    <property type="molecule type" value="Genomic_DNA"/>
</dbReference>
<comment type="caution">
    <text evidence="1">The sequence shown here is derived from an EMBL/GenBank/DDBJ whole genome shotgun (WGS) entry which is preliminary data.</text>
</comment>
<dbReference type="SUPFAM" id="SSF50199">
    <property type="entry name" value="Staphylococcal nuclease"/>
    <property type="match status" value="1"/>
</dbReference>
<dbReference type="PANTHER" id="PTHR28434">
    <property type="entry name" value="PROTEIN C3ORF33"/>
    <property type="match status" value="1"/>
</dbReference>
<evidence type="ECO:0008006" key="3">
    <source>
        <dbReference type="Google" id="ProtNLM"/>
    </source>
</evidence>
<organism evidence="1 2">
    <name type="scientific">Pomacea canaliculata</name>
    <name type="common">Golden apple snail</name>
    <dbReference type="NCBI Taxonomy" id="400727"/>
    <lineage>
        <taxon>Eukaryota</taxon>
        <taxon>Metazoa</taxon>
        <taxon>Spiralia</taxon>
        <taxon>Lophotrochozoa</taxon>
        <taxon>Mollusca</taxon>
        <taxon>Gastropoda</taxon>
        <taxon>Caenogastropoda</taxon>
        <taxon>Architaenioglossa</taxon>
        <taxon>Ampullarioidea</taxon>
        <taxon>Ampullariidae</taxon>
        <taxon>Pomacea</taxon>
    </lineage>
</organism>